<dbReference type="AlphaFoldDB" id="X1L4X0"/>
<dbReference type="EMBL" id="BARV01006518">
    <property type="protein sequence ID" value="GAI14003.1"/>
    <property type="molecule type" value="Genomic_DNA"/>
</dbReference>
<sequence length="63" mass="6909">MEWVLGPKEDYERVGDVDDVVFPCGAVVNKKTNELLIYYGAADSVVGLAIADLDEIIAYLKTC</sequence>
<name>X1L4X0_9ZZZZ</name>
<dbReference type="PANTHER" id="PTHR34106">
    <property type="entry name" value="GLYCOSIDASE"/>
    <property type="match status" value="1"/>
</dbReference>
<dbReference type="GO" id="GO:0016757">
    <property type="term" value="F:glycosyltransferase activity"/>
    <property type="evidence" value="ECO:0007669"/>
    <property type="project" value="UniProtKB-KW"/>
</dbReference>
<evidence type="ECO:0000256" key="2">
    <source>
        <dbReference type="ARBA" id="ARBA00022679"/>
    </source>
</evidence>
<keyword evidence="2" id="KW-0808">Transferase</keyword>
<keyword evidence="1" id="KW-0328">Glycosyltransferase</keyword>
<accession>X1L4X0</accession>
<dbReference type="Gene3D" id="2.115.10.20">
    <property type="entry name" value="Glycosyl hydrolase domain, family 43"/>
    <property type="match status" value="1"/>
</dbReference>
<dbReference type="SUPFAM" id="SSF75005">
    <property type="entry name" value="Arabinanase/levansucrase/invertase"/>
    <property type="match status" value="1"/>
</dbReference>
<dbReference type="InterPro" id="IPR023296">
    <property type="entry name" value="Glyco_hydro_beta-prop_sf"/>
</dbReference>
<proteinExistence type="predicted"/>
<evidence type="ECO:0008006" key="4">
    <source>
        <dbReference type="Google" id="ProtNLM"/>
    </source>
</evidence>
<comment type="caution">
    <text evidence="3">The sequence shown here is derived from an EMBL/GenBank/DDBJ whole genome shotgun (WGS) entry which is preliminary data.</text>
</comment>
<dbReference type="PANTHER" id="PTHR34106:SF5">
    <property type="entry name" value="GLYCOSIDASE"/>
    <property type="match status" value="1"/>
</dbReference>
<dbReference type="InterPro" id="IPR007184">
    <property type="entry name" value="Mannoside_phosphorylase"/>
</dbReference>
<organism evidence="3">
    <name type="scientific">marine sediment metagenome</name>
    <dbReference type="NCBI Taxonomy" id="412755"/>
    <lineage>
        <taxon>unclassified sequences</taxon>
        <taxon>metagenomes</taxon>
        <taxon>ecological metagenomes</taxon>
    </lineage>
</organism>
<gene>
    <name evidence="3" type="ORF">S06H3_13353</name>
</gene>
<evidence type="ECO:0000313" key="3">
    <source>
        <dbReference type="EMBL" id="GAI14003.1"/>
    </source>
</evidence>
<dbReference type="Pfam" id="PF04041">
    <property type="entry name" value="Glyco_hydro_130"/>
    <property type="match status" value="1"/>
</dbReference>
<reference evidence="3" key="1">
    <citation type="journal article" date="2014" name="Front. Microbiol.">
        <title>High frequency of phylogenetically diverse reductive dehalogenase-homologous genes in deep subseafloor sedimentary metagenomes.</title>
        <authorList>
            <person name="Kawai M."/>
            <person name="Futagami T."/>
            <person name="Toyoda A."/>
            <person name="Takaki Y."/>
            <person name="Nishi S."/>
            <person name="Hori S."/>
            <person name="Arai W."/>
            <person name="Tsubouchi T."/>
            <person name="Morono Y."/>
            <person name="Uchiyama I."/>
            <person name="Ito T."/>
            <person name="Fujiyama A."/>
            <person name="Inagaki F."/>
            <person name="Takami H."/>
        </authorList>
    </citation>
    <scope>NUCLEOTIDE SEQUENCE</scope>
    <source>
        <strain evidence="3">Expedition CK06-06</strain>
    </source>
</reference>
<protein>
    <recommendedName>
        <fullName evidence="4">Glycosidase</fullName>
    </recommendedName>
</protein>
<evidence type="ECO:0000256" key="1">
    <source>
        <dbReference type="ARBA" id="ARBA00022676"/>
    </source>
</evidence>